<comment type="caution">
    <text evidence="1">The sequence shown here is derived from an EMBL/GenBank/DDBJ whole genome shotgun (WGS) entry which is preliminary data.</text>
</comment>
<accession>A0A9Q3CLM8</accession>
<name>A0A9Q3CLM8_9BASI</name>
<gene>
    <name evidence="1" type="ORF">O181_027081</name>
</gene>
<sequence length="181" mass="21825">MVHFSANYPFETHIGLRKTEKRLERQKKSQIQEFKKNFAIPGAYIKGEKEEEIIIILSKFQNSNPPRNVQLEEGVERVSNKEEYEEKKLSKPLRKLEEQKLEIDKMIKRIMQKISTSPLKKFSEFHLILFDQPIKLWWISKKEYMDVYSRSNTKRKFRFSGNHELSEEETIKELEEELNFI</sequence>
<reference evidence="1" key="1">
    <citation type="submission" date="2021-03" db="EMBL/GenBank/DDBJ databases">
        <title>Draft genome sequence of rust myrtle Austropuccinia psidii MF-1, a brazilian biotype.</title>
        <authorList>
            <person name="Quecine M.C."/>
            <person name="Pachon D.M.R."/>
            <person name="Bonatelli M.L."/>
            <person name="Correr F.H."/>
            <person name="Franceschini L.M."/>
            <person name="Leite T.F."/>
            <person name="Margarido G.R.A."/>
            <person name="Almeida C.A."/>
            <person name="Ferrarezi J.A."/>
            <person name="Labate C.A."/>
        </authorList>
    </citation>
    <scope>NUCLEOTIDE SEQUENCE</scope>
    <source>
        <strain evidence="1">MF-1</strain>
    </source>
</reference>
<dbReference type="EMBL" id="AVOT02009097">
    <property type="protein sequence ID" value="MBW0487366.1"/>
    <property type="molecule type" value="Genomic_DNA"/>
</dbReference>
<evidence type="ECO:0000313" key="2">
    <source>
        <dbReference type="Proteomes" id="UP000765509"/>
    </source>
</evidence>
<organism evidence="1 2">
    <name type="scientific">Austropuccinia psidii MF-1</name>
    <dbReference type="NCBI Taxonomy" id="1389203"/>
    <lineage>
        <taxon>Eukaryota</taxon>
        <taxon>Fungi</taxon>
        <taxon>Dikarya</taxon>
        <taxon>Basidiomycota</taxon>
        <taxon>Pucciniomycotina</taxon>
        <taxon>Pucciniomycetes</taxon>
        <taxon>Pucciniales</taxon>
        <taxon>Sphaerophragmiaceae</taxon>
        <taxon>Austropuccinia</taxon>
    </lineage>
</organism>
<keyword evidence="2" id="KW-1185">Reference proteome</keyword>
<evidence type="ECO:0000313" key="1">
    <source>
        <dbReference type="EMBL" id="MBW0487366.1"/>
    </source>
</evidence>
<dbReference type="Proteomes" id="UP000765509">
    <property type="component" value="Unassembled WGS sequence"/>
</dbReference>
<proteinExistence type="predicted"/>
<protein>
    <submittedName>
        <fullName evidence="1">Uncharacterized protein</fullName>
    </submittedName>
</protein>
<dbReference type="AlphaFoldDB" id="A0A9Q3CLM8"/>